<dbReference type="InterPro" id="IPR026444">
    <property type="entry name" value="Secre_tail"/>
</dbReference>
<dbReference type="AlphaFoldDB" id="A0A495MLJ9"/>
<keyword evidence="5" id="KW-1185">Reference proteome</keyword>
<accession>A0A495MLJ9</accession>
<evidence type="ECO:0000313" key="4">
    <source>
        <dbReference type="EMBL" id="RKS26826.1"/>
    </source>
</evidence>
<dbReference type="NCBIfam" id="TIGR04183">
    <property type="entry name" value="Por_Secre_tail"/>
    <property type="match status" value="1"/>
</dbReference>
<sequence length="299" mass="31236">MKKTLLSLFLLASTLSQAQNLFTENFDTYANLATAGWTSTNQSTPAGASTWAQGGGTAFATGAYNGAATSFTLCNFNSTTGGTGTISNWLITPVVSLQNGDVVTFYSRAGGTGVGTVYADRLELRLSTNGAATVNPTGGSAGLGDFTTLALTINPTLTPTGYPFTWTQYSYTVSGLTGVVPCKLAFRYFVTNGGPDGANSNIIGVDALSIDRALSTDDFFSNNFSMYPNPSTGLVNLASKNNVAINTIQITDLNGRVVRNINANSVSETQINISDLTAGMYFLNVQTDSGSGTTKIIRS</sequence>
<evidence type="ECO:0000256" key="1">
    <source>
        <dbReference type="ARBA" id="ARBA00022729"/>
    </source>
</evidence>
<dbReference type="Pfam" id="PF18962">
    <property type="entry name" value="Por_Secre_tail"/>
    <property type="match status" value="1"/>
</dbReference>
<dbReference type="Proteomes" id="UP000277579">
    <property type="component" value="Unassembled WGS sequence"/>
</dbReference>
<organism evidence="4 5">
    <name type="scientific">Flavobacterium endophyticum</name>
    <dbReference type="NCBI Taxonomy" id="1540163"/>
    <lineage>
        <taxon>Bacteria</taxon>
        <taxon>Pseudomonadati</taxon>
        <taxon>Bacteroidota</taxon>
        <taxon>Flavobacteriia</taxon>
        <taxon>Flavobacteriales</taxon>
        <taxon>Flavobacteriaceae</taxon>
        <taxon>Flavobacterium</taxon>
    </lineage>
</organism>
<reference evidence="4 5" key="1">
    <citation type="submission" date="2018-10" db="EMBL/GenBank/DDBJ databases">
        <title>Genomic Encyclopedia of Archaeal and Bacterial Type Strains, Phase II (KMG-II): from individual species to whole genera.</title>
        <authorList>
            <person name="Goeker M."/>
        </authorList>
    </citation>
    <scope>NUCLEOTIDE SEQUENCE [LARGE SCALE GENOMIC DNA]</scope>
    <source>
        <strain evidence="4 5">DSM 29537</strain>
    </source>
</reference>
<dbReference type="EMBL" id="RBLC01000001">
    <property type="protein sequence ID" value="RKS26826.1"/>
    <property type="molecule type" value="Genomic_DNA"/>
</dbReference>
<keyword evidence="1 2" id="KW-0732">Signal</keyword>
<proteinExistence type="predicted"/>
<protein>
    <submittedName>
        <fullName evidence="4">Putative secreted protein (Por secretion system target)</fullName>
    </submittedName>
</protein>
<dbReference type="OrthoDB" id="1405746at2"/>
<name>A0A495MLJ9_9FLAO</name>
<feature type="signal peptide" evidence="2">
    <location>
        <begin position="1"/>
        <end position="18"/>
    </location>
</feature>
<dbReference type="RefSeq" id="WP_121376115.1">
    <property type="nucleotide sequence ID" value="NZ_RBLC01000001.1"/>
</dbReference>
<evidence type="ECO:0000259" key="3">
    <source>
        <dbReference type="Pfam" id="PF18962"/>
    </source>
</evidence>
<feature type="domain" description="Secretion system C-terminal sorting" evidence="3">
    <location>
        <begin position="226"/>
        <end position="297"/>
    </location>
</feature>
<feature type="chain" id="PRO_5019783621" evidence="2">
    <location>
        <begin position="19"/>
        <end position="299"/>
    </location>
</feature>
<evidence type="ECO:0000313" key="5">
    <source>
        <dbReference type="Proteomes" id="UP000277579"/>
    </source>
</evidence>
<dbReference type="Gene3D" id="2.60.120.200">
    <property type="match status" value="1"/>
</dbReference>
<evidence type="ECO:0000256" key="2">
    <source>
        <dbReference type="SAM" id="SignalP"/>
    </source>
</evidence>
<dbReference type="NCBIfam" id="NF038128">
    <property type="entry name" value="choice_anch_J"/>
    <property type="match status" value="1"/>
</dbReference>
<gene>
    <name evidence="4" type="ORF">CLV94_1896</name>
</gene>
<comment type="caution">
    <text evidence="4">The sequence shown here is derived from an EMBL/GenBank/DDBJ whole genome shotgun (WGS) entry which is preliminary data.</text>
</comment>